<dbReference type="Pfam" id="PF00011">
    <property type="entry name" value="HSP20"/>
    <property type="match status" value="1"/>
</dbReference>
<proteinExistence type="inferred from homology"/>
<dbReference type="PROSITE" id="PS01031">
    <property type="entry name" value="SHSP"/>
    <property type="match status" value="1"/>
</dbReference>
<dbReference type="KEGG" id="saga:M5M_16365"/>
<dbReference type="STRING" id="1117647.M5M_16365"/>
<protein>
    <submittedName>
        <fullName evidence="4">Heat shock protein Hsp20</fullName>
    </submittedName>
</protein>
<dbReference type="EMBL" id="CP003746">
    <property type="protein sequence ID" value="AFV00404.1"/>
    <property type="molecule type" value="Genomic_DNA"/>
</dbReference>
<keyword evidence="5" id="KW-1185">Reference proteome</keyword>
<reference evidence="4 5" key="1">
    <citation type="journal article" date="2013" name="Genome Announc.">
        <title>Complete genome sequence of Simiduia agarivorans SA1(T), a marine bacterium able to degrade a variety of polysaccharides.</title>
        <authorList>
            <person name="Lin S.Y."/>
            <person name="Shieh W.Y."/>
            <person name="Chen J.S."/>
            <person name="Tang S.L."/>
        </authorList>
    </citation>
    <scope>NUCLEOTIDE SEQUENCE [LARGE SCALE GENOMIC DNA]</scope>
    <source>
        <strain evidence="5">DSM 21679 / JCM 13881 / BCRC 17597 / SA1</strain>
    </source>
</reference>
<evidence type="ECO:0000313" key="5">
    <source>
        <dbReference type="Proteomes" id="UP000000466"/>
    </source>
</evidence>
<dbReference type="AlphaFoldDB" id="K4KQK5"/>
<evidence type="ECO:0000259" key="3">
    <source>
        <dbReference type="PROSITE" id="PS01031"/>
    </source>
</evidence>
<comment type="similarity">
    <text evidence="1 2">Belongs to the small heat shock protein (HSP20) family.</text>
</comment>
<dbReference type="SUPFAM" id="SSF49764">
    <property type="entry name" value="HSP20-like chaperones"/>
    <property type="match status" value="1"/>
</dbReference>
<name>K4KQK5_SIMAS</name>
<dbReference type="InterPro" id="IPR008978">
    <property type="entry name" value="HSP20-like_chaperone"/>
</dbReference>
<dbReference type="OrthoDB" id="9792695at2"/>
<dbReference type="HOGENOM" id="CLU_046737_9_0_6"/>
<dbReference type="InterPro" id="IPR002068">
    <property type="entry name" value="A-crystallin/Hsp20_dom"/>
</dbReference>
<keyword evidence="4" id="KW-0346">Stress response</keyword>
<evidence type="ECO:0000313" key="4">
    <source>
        <dbReference type="EMBL" id="AFV00404.1"/>
    </source>
</evidence>
<gene>
    <name evidence="4" type="ordered locus">M5M_16365</name>
</gene>
<dbReference type="Proteomes" id="UP000000466">
    <property type="component" value="Chromosome"/>
</dbReference>
<dbReference type="PANTHER" id="PTHR11527">
    <property type="entry name" value="HEAT-SHOCK PROTEIN 20 FAMILY MEMBER"/>
    <property type="match status" value="1"/>
</dbReference>
<sequence>MNFANLNPLNWFKKPAQSHEPAAPRVQSNWSPLLSGYGPGVNLLESDNSYHIELAVPGLTQEDLNIELEGNQLIISGAQSRQRSIDVDGQQWSIARAGFFQRRFTLPADADASTLEAQLKYGVLTLKVARTGGARPERRTITIH</sequence>
<organism evidence="4 5">
    <name type="scientific">Simiduia agarivorans (strain DSM 21679 / JCM 13881 / BCRC 17597 / SA1)</name>
    <dbReference type="NCBI Taxonomy" id="1117647"/>
    <lineage>
        <taxon>Bacteria</taxon>
        <taxon>Pseudomonadati</taxon>
        <taxon>Pseudomonadota</taxon>
        <taxon>Gammaproteobacteria</taxon>
        <taxon>Cellvibrionales</taxon>
        <taxon>Cellvibrionaceae</taxon>
        <taxon>Simiduia</taxon>
    </lineage>
</organism>
<dbReference type="eggNOG" id="COG0071">
    <property type="taxonomic scope" value="Bacteria"/>
</dbReference>
<dbReference type="Gene3D" id="2.60.40.790">
    <property type="match status" value="1"/>
</dbReference>
<accession>K4KQK5</accession>
<evidence type="ECO:0000256" key="2">
    <source>
        <dbReference type="RuleBase" id="RU003616"/>
    </source>
</evidence>
<evidence type="ECO:0000256" key="1">
    <source>
        <dbReference type="PROSITE-ProRule" id="PRU00285"/>
    </source>
</evidence>
<dbReference type="InterPro" id="IPR031107">
    <property type="entry name" value="Small_HSP"/>
</dbReference>
<feature type="domain" description="SHSP" evidence="3">
    <location>
        <begin position="32"/>
        <end position="144"/>
    </location>
</feature>
<dbReference type="CDD" id="cd06464">
    <property type="entry name" value="ACD_sHsps-like"/>
    <property type="match status" value="1"/>
</dbReference>
<dbReference type="RefSeq" id="WP_015048556.1">
    <property type="nucleotide sequence ID" value="NC_018868.3"/>
</dbReference>